<proteinExistence type="inferred from homology"/>
<dbReference type="Pfam" id="PF01201">
    <property type="entry name" value="Ribosomal_S8e"/>
    <property type="match status" value="1"/>
</dbReference>
<comment type="subcellular location">
    <subcellularLocation>
        <location evidence="1">Nucleus</location>
        <location evidence="1">Nucleolus</location>
    </subcellularLocation>
</comment>
<protein>
    <submittedName>
        <fullName evidence="6">Ribosome biogenesis protein NSA2</fullName>
    </submittedName>
</protein>
<evidence type="ECO:0000256" key="4">
    <source>
        <dbReference type="ARBA" id="ARBA00022552"/>
    </source>
</evidence>
<dbReference type="Proteomes" id="UP000501690">
    <property type="component" value="Linkage Group LG3"/>
</dbReference>
<dbReference type="InterPro" id="IPR022309">
    <property type="entry name" value="Ribosomal_Se8/biogenesis_NSA2"/>
</dbReference>
<dbReference type="GO" id="GO:0005730">
    <property type="term" value="C:nucleolus"/>
    <property type="evidence" value="ECO:0007669"/>
    <property type="project" value="UniProtKB-SubCell"/>
</dbReference>
<evidence type="ECO:0000256" key="2">
    <source>
        <dbReference type="ARBA" id="ARBA00005424"/>
    </source>
</evidence>
<reference evidence="6 7" key="1">
    <citation type="submission" date="2019-04" db="EMBL/GenBank/DDBJ databases">
        <title>An improved genome assembly and genetic linkage map for asparagus bean, Vigna unguiculata ssp. sesquipedialis.</title>
        <authorList>
            <person name="Xia Q."/>
            <person name="Zhang R."/>
            <person name="Dong Y."/>
        </authorList>
    </citation>
    <scope>NUCLEOTIDE SEQUENCE [LARGE SCALE GENOMIC DNA]</scope>
    <source>
        <tissue evidence="6">Leaf</tissue>
    </source>
</reference>
<evidence type="ECO:0000256" key="5">
    <source>
        <dbReference type="ARBA" id="ARBA00023242"/>
    </source>
</evidence>
<sequence length="155" mass="18125">MPSSFLQVRLVAEDEMFKVVWTGKRKTKQWKRMVTKATFIGPGFTRKPPKYERFIRPTDLRFTKAHVTHPELKCTFNLEIIGVKKNPNDPMYTSLGVMTKGTITELRWSRTEELWQPHFNTVSEESELNKMKDNDVSVIANVAIQKHLRQIQCIC</sequence>
<evidence type="ECO:0000256" key="1">
    <source>
        <dbReference type="ARBA" id="ARBA00004604"/>
    </source>
</evidence>
<dbReference type="Gene3D" id="2.40.10.310">
    <property type="match status" value="1"/>
</dbReference>
<dbReference type="InterPro" id="IPR039411">
    <property type="entry name" value="NSA2_fam"/>
</dbReference>
<keyword evidence="3" id="KW-0690">Ribosome biogenesis</keyword>
<comment type="similarity">
    <text evidence="2">Belongs to the eukaryotic ribosomal protein eS8 family. Ribosome biogenesis protein NSA2 subfamily.</text>
</comment>
<keyword evidence="7" id="KW-1185">Reference proteome</keyword>
<accession>A0A4D6LID0</accession>
<name>A0A4D6LID0_VIGUN</name>
<evidence type="ECO:0000256" key="3">
    <source>
        <dbReference type="ARBA" id="ARBA00022517"/>
    </source>
</evidence>
<organism evidence="6 7">
    <name type="scientific">Vigna unguiculata</name>
    <name type="common">Cowpea</name>
    <dbReference type="NCBI Taxonomy" id="3917"/>
    <lineage>
        <taxon>Eukaryota</taxon>
        <taxon>Viridiplantae</taxon>
        <taxon>Streptophyta</taxon>
        <taxon>Embryophyta</taxon>
        <taxon>Tracheophyta</taxon>
        <taxon>Spermatophyta</taxon>
        <taxon>Magnoliopsida</taxon>
        <taxon>eudicotyledons</taxon>
        <taxon>Gunneridae</taxon>
        <taxon>Pentapetalae</taxon>
        <taxon>rosids</taxon>
        <taxon>fabids</taxon>
        <taxon>Fabales</taxon>
        <taxon>Fabaceae</taxon>
        <taxon>Papilionoideae</taxon>
        <taxon>50 kb inversion clade</taxon>
        <taxon>NPAAA clade</taxon>
        <taxon>indigoferoid/millettioid clade</taxon>
        <taxon>Phaseoleae</taxon>
        <taxon>Vigna</taxon>
    </lineage>
</organism>
<keyword evidence="4" id="KW-0698">rRNA processing</keyword>
<dbReference type="AlphaFoldDB" id="A0A4D6LID0"/>
<evidence type="ECO:0000313" key="7">
    <source>
        <dbReference type="Proteomes" id="UP000501690"/>
    </source>
</evidence>
<dbReference type="EMBL" id="CP039347">
    <property type="protein sequence ID" value="QCD87894.1"/>
    <property type="molecule type" value="Genomic_DNA"/>
</dbReference>
<gene>
    <name evidence="6" type="ORF">DEO72_LG3g2434</name>
</gene>
<keyword evidence="5" id="KW-0539">Nucleus</keyword>
<dbReference type="PANTHER" id="PTHR12642">
    <property type="entry name" value="RIBOSOME BIOGENESIS PROTEIN NSA2 HOMOLOG"/>
    <property type="match status" value="1"/>
</dbReference>
<evidence type="ECO:0000313" key="6">
    <source>
        <dbReference type="EMBL" id="QCD87894.1"/>
    </source>
</evidence>
<dbReference type="GO" id="GO:0006364">
    <property type="term" value="P:rRNA processing"/>
    <property type="evidence" value="ECO:0007669"/>
    <property type="project" value="UniProtKB-KW"/>
</dbReference>